<evidence type="ECO:0000256" key="2">
    <source>
        <dbReference type="ARBA" id="ARBA00022525"/>
    </source>
</evidence>
<dbReference type="SUPFAM" id="SSF51120">
    <property type="entry name" value="beta-Roll"/>
    <property type="match status" value="8"/>
</dbReference>
<organism evidence="3 4">
    <name type="scientific">Paracoccus versutus</name>
    <name type="common">Thiobacillus versutus</name>
    <dbReference type="NCBI Taxonomy" id="34007"/>
    <lineage>
        <taxon>Bacteria</taxon>
        <taxon>Pseudomonadati</taxon>
        <taxon>Pseudomonadota</taxon>
        <taxon>Alphaproteobacteria</taxon>
        <taxon>Rhodobacterales</taxon>
        <taxon>Paracoccaceae</taxon>
        <taxon>Paracoccus</taxon>
    </lineage>
</organism>
<keyword evidence="4" id="KW-1185">Reference proteome</keyword>
<evidence type="ECO:0000256" key="1">
    <source>
        <dbReference type="ARBA" id="ARBA00004613"/>
    </source>
</evidence>
<evidence type="ECO:0000313" key="3">
    <source>
        <dbReference type="EMBL" id="REG34065.1"/>
    </source>
</evidence>
<dbReference type="PROSITE" id="PS50818">
    <property type="entry name" value="INTEIN_C_TER"/>
    <property type="match status" value="1"/>
</dbReference>
<dbReference type="PANTHER" id="PTHR38340:SF1">
    <property type="entry name" value="S-LAYER PROTEIN"/>
    <property type="match status" value="1"/>
</dbReference>
<dbReference type="Proteomes" id="UP000256794">
    <property type="component" value="Unassembled WGS sequence"/>
</dbReference>
<dbReference type="InterPro" id="IPR018511">
    <property type="entry name" value="Hemolysin-typ_Ca-bd_CS"/>
</dbReference>
<comment type="subcellular location">
    <subcellularLocation>
        <location evidence="1">Secreted</location>
    </subcellularLocation>
</comment>
<dbReference type="PROSITE" id="PS00330">
    <property type="entry name" value="HEMOLYSIN_CALCIUM"/>
    <property type="match status" value="6"/>
</dbReference>
<dbReference type="InterPro" id="IPR001343">
    <property type="entry name" value="Hemolysn_Ca-bd"/>
</dbReference>
<comment type="caution">
    <text evidence="3">The sequence shown here is derived from an EMBL/GenBank/DDBJ whole genome shotgun (WGS) entry which is preliminary data.</text>
</comment>
<gene>
    <name evidence="3" type="ORF">ATH84_104029</name>
</gene>
<dbReference type="GO" id="GO:0005509">
    <property type="term" value="F:calcium ion binding"/>
    <property type="evidence" value="ECO:0007669"/>
    <property type="project" value="InterPro"/>
</dbReference>
<dbReference type="RefSeq" id="WP_052096208.1">
    <property type="nucleotide sequence ID" value="NZ_JRKO01000057.1"/>
</dbReference>
<evidence type="ECO:0000313" key="4">
    <source>
        <dbReference type="Proteomes" id="UP000256794"/>
    </source>
</evidence>
<dbReference type="InterPro" id="IPR050557">
    <property type="entry name" value="RTX_toxin/Mannuronan_C5-epim"/>
</dbReference>
<dbReference type="PANTHER" id="PTHR38340">
    <property type="entry name" value="S-LAYER PROTEIN"/>
    <property type="match status" value="1"/>
</dbReference>
<dbReference type="EMBL" id="QUMX01000040">
    <property type="protein sequence ID" value="REG34065.1"/>
    <property type="molecule type" value="Genomic_DNA"/>
</dbReference>
<reference evidence="3 4" key="1">
    <citation type="submission" date="2018-08" db="EMBL/GenBank/DDBJ databases">
        <title>Genomic Encyclopedia of Archaeal and Bacterial Type Strains, Phase II (KMG-II): from individual species to whole genera.</title>
        <authorList>
            <person name="Goeker M."/>
        </authorList>
    </citation>
    <scope>NUCLEOTIDE SEQUENCE [LARGE SCALE GENOMIC DNA]</scope>
    <source>
        <strain evidence="3 4">DSM 582</strain>
    </source>
</reference>
<accession>A0AAQ0HE05</accession>
<dbReference type="InterPro" id="IPR030934">
    <property type="entry name" value="Intein_C"/>
</dbReference>
<name>A0AAQ0HE05_PARVE</name>
<dbReference type="GO" id="GO:0005576">
    <property type="term" value="C:extracellular region"/>
    <property type="evidence" value="ECO:0007669"/>
    <property type="project" value="UniProtKB-SubCell"/>
</dbReference>
<dbReference type="PRINTS" id="PR00313">
    <property type="entry name" value="CABNDNGRPT"/>
</dbReference>
<protein>
    <submittedName>
        <fullName evidence="3">Ca2+-binding RTX toxin-like protein</fullName>
    </submittedName>
</protein>
<dbReference type="Gene3D" id="2.150.10.10">
    <property type="entry name" value="Serralysin-like metalloprotease, C-terminal"/>
    <property type="match status" value="9"/>
</dbReference>
<proteinExistence type="predicted"/>
<keyword evidence="2" id="KW-0964">Secreted</keyword>
<sequence length="1543" mass="158256">MFEEVEAVAMAAGDGLAHSGRGAWRSYNFEVEDLHTYVAGGVRVHNDSQATIDLAGNLGRSFGTQLANVLLEGESQFERLLGGTILGTITENLAEVITSTGYHMFDGRQLNFAVSLEDAIDNQLGDIGPELTASLTASMASLFAAELGEQLGLEGFGAQLFGVTASTYAGSVIEQLAKQNYNWGEVKWGNAWDSVPGAVGAFFGSSLAHKILPADTLAGSIGGSLGSIAGTSWAIGQIGGALGGMQSVGLLGNLLIPGVGAFIGTLLGDLFGDDPEPGANFLMFAEQQGENIIPGVLDYYLYATARDGFPHDYTEALGEAVIDLSRAYMSNIGAFDMANANISNFTLPAIYQNNDPHHLGPNPLVRVLQRMNIEAQDNGSLRFYVNGRRVDSAEAMVDGAVTDFLRDSQPIGGNIFLKRAVANSAGDASFTLAASMATAAEYERYLEDHATINALIAASPDSAFSGAWAYTLAGAEQLRLGRVSQVDFDGGLGGFLASLVEAGVAVDFTGTTVQRGTNGKVLVNVTVEDADSIPSHIKLFAHGARVTETADGATIQFTFNSNMAAVGYKNLMSSTAISGTNRHDVSGESNGRDLWIAADNRNYNFTDIGTHTIRVGDAEIESSDDILIAGGGNDSIQAGTGWDWISGGAGNDTLHGGDQDDTIFGGAGNDLIYGGHQMDYLEGGAGADTIYGTAQGDSGQQLDPLYHATDYATAGYRTSNAGVNINLGAGTASGGHATGDKLHYIINLVGSDHNDTLVGSGISNWLEGGAGADILDGGNDTLIPPGLDTVPPDYASYFHAPEGVTASLANPNINTGDASGDVYRRIEGLQGSNFDGILIGDGNDNFLMGMAGDDILVVGHGEDSVRGGFGFDIMSYRDLGSGIKMDLANWAASSAVVKDDKVNEADIEGYEGTNHNDTLLGSAQGDVLIGRAGNDSIEGRQGDDALIGDAGNDTLNGGAGADSMTGGDGNDVYLVDNAGDVISETADGGTDRIHASIGIDLNGRNGAYRNVENVSLAGIANLLAWGSAANNSLTGNNGNNNLAGRNGNDMLNGGLGNDTLNGGAGIDTAVYAGTAAIRVNLGQTTAQATGQGMDILIDIENVTSGSGNDTLFGNDGANNLSGAAGNDSLVGGAGNDTLNGGAGADMMTGGAGNDVFWIDSSDDRVIEVAGGGTDQINASIGIDLDRSGGIYANIENVALQGTGNLNARGSAASNIMVGNAGNNILDGRDGDDSLKGGAGADTLDGGNGNDILDGGTGADRMAGRSGNDVYWVDASGDVIVEMANGGTDRINASIGIDLKRAGDVYANVEEVWLQGSANIGSWGSAANDRLVGNSGANVLNGREGNDLVEGGAGNDSLWGDVGNDTLNGGTGADSMNGGAGNDVYWVDNAGDVLVEAANGGTDRINATIGIDLSRSDGAYAEVENVSLMGAANLNTYGSGANNVLIGNEGANILAGRTGNDNLTGAAGADTFLFRKGWDRDTVLDFEDNVDTVRLLDFDVTAFAEARTYATQSGADVVFDFGDGDTLTIRNITISALADNMIFV</sequence>
<dbReference type="InterPro" id="IPR011049">
    <property type="entry name" value="Serralysin-like_metalloprot_C"/>
</dbReference>
<dbReference type="Pfam" id="PF00353">
    <property type="entry name" value="HemolysinCabind"/>
    <property type="match status" value="11"/>
</dbReference>